<comment type="caution">
    <text evidence="2">The sequence shown here is derived from an EMBL/GenBank/DDBJ whole genome shotgun (WGS) entry which is preliminary data.</text>
</comment>
<protein>
    <submittedName>
        <fullName evidence="2">Uncharacterized protein</fullName>
    </submittedName>
</protein>
<organism evidence="2 3">
    <name type="scientific">Teratosphaeria destructans</name>
    <dbReference type="NCBI Taxonomy" id="418781"/>
    <lineage>
        <taxon>Eukaryota</taxon>
        <taxon>Fungi</taxon>
        <taxon>Dikarya</taxon>
        <taxon>Ascomycota</taxon>
        <taxon>Pezizomycotina</taxon>
        <taxon>Dothideomycetes</taxon>
        <taxon>Dothideomycetidae</taxon>
        <taxon>Mycosphaerellales</taxon>
        <taxon>Teratosphaeriaceae</taxon>
        <taxon>Teratosphaeria</taxon>
    </lineage>
</organism>
<reference evidence="2 3" key="1">
    <citation type="journal article" date="2018" name="IMA Fungus">
        <title>IMA Genome-F 10: Nine draft genome sequences of Claviceps purpurea s.lat., including C. arundinis, C. humidiphila, and C. cf. spartinae, pseudomolecules for the pitch canker pathogen Fusarium circinatum, draft genome of Davidsoniella eucalypti, Grosmannia galeiformis, Quambalaria eucalypti, and Teratosphaeria destructans.</title>
        <authorList>
            <person name="Wingfield B.D."/>
            <person name="Liu M."/>
            <person name="Nguyen H.D."/>
            <person name="Lane F.A."/>
            <person name="Morgan S.W."/>
            <person name="De Vos L."/>
            <person name="Wilken P.M."/>
            <person name="Duong T.A."/>
            <person name="Aylward J."/>
            <person name="Coetzee M.P."/>
            <person name="Dadej K."/>
            <person name="De Beer Z.W."/>
            <person name="Findlay W."/>
            <person name="Havenga M."/>
            <person name="Kolarik M."/>
            <person name="Menzies J.G."/>
            <person name="Naidoo K."/>
            <person name="Pochopski O."/>
            <person name="Shoukouhi P."/>
            <person name="Santana Q.C."/>
            <person name="Seifert K.A."/>
            <person name="Soal N."/>
            <person name="Steenkamp E.T."/>
            <person name="Tatham C.T."/>
            <person name="van der Nest M.A."/>
            <person name="Wingfield M.J."/>
        </authorList>
    </citation>
    <scope>NUCLEOTIDE SEQUENCE [LARGE SCALE GENOMIC DNA]</scope>
    <source>
        <strain evidence="2">CMW44962</strain>
    </source>
</reference>
<gene>
    <name evidence="2" type="ORF">Tdes44962_MAKER07585</name>
</gene>
<name>A0A9W7W625_9PEZI</name>
<reference evidence="2 3" key="2">
    <citation type="journal article" date="2021" name="Curr. Genet.">
        <title>Genetic response to nitrogen starvation in the aggressive Eucalyptus foliar pathogen Teratosphaeria destructans.</title>
        <authorList>
            <person name="Havenga M."/>
            <person name="Wingfield B.D."/>
            <person name="Wingfield M.J."/>
            <person name="Dreyer L.L."/>
            <person name="Roets F."/>
            <person name="Aylward J."/>
        </authorList>
    </citation>
    <scope>NUCLEOTIDE SEQUENCE [LARGE SCALE GENOMIC DNA]</scope>
    <source>
        <strain evidence="2">CMW44962</strain>
    </source>
</reference>
<dbReference type="AlphaFoldDB" id="A0A9W7W625"/>
<keyword evidence="3" id="KW-1185">Reference proteome</keyword>
<accession>A0A9W7W625</accession>
<keyword evidence="1" id="KW-0732">Signal</keyword>
<evidence type="ECO:0000256" key="1">
    <source>
        <dbReference type="SAM" id="SignalP"/>
    </source>
</evidence>
<feature type="chain" id="PRO_5040886747" evidence="1">
    <location>
        <begin position="21"/>
        <end position="78"/>
    </location>
</feature>
<dbReference type="Proteomes" id="UP001138500">
    <property type="component" value="Unassembled WGS sequence"/>
</dbReference>
<evidence type="ECO:0000313" key="2">
    <source>
        <dbReference type="EMBL" id="KAH9843264.1"/>
    </source>
</evidence>
<feature type="signal peptide" evidence="1">
    <location>
        <begin position="1"/>
        <end position="20"/>
    </location>
</feature>
<evidence type="ECO:0000313" key="3">
    <source>
        <dbReference type="Proteomes" id="UP001138500"/>
    </source>
</evidence>
<sequence length="78" mass="8293">MAIMKQLALTLAILVSGVVGGRIFDCNPANIPNTPNDCSPTSIYMCQSLCPAGYNCGTDYKTCRNNADGYTCYCDGQA</sequence>
<proteinExistence type="predicted"/>
<dbReference type="EMBL" id="RIBY02000413">
    <property type="protein sequence ID" value="KAH9843264.1"/>
    <property type="molecule type" value="Genomic_DNA"/>
</dbReference>